<dbReference type="PROSITE" id="PS51664">
    <property type="entry name" value="YCAO"/>
    <property type="match status" value="1"/>
</dbReference>
<dbReference type="InterPro" id="IPR003776">
    <property type="entry name" value="YcaO-like_dom"/>
</dbReference>
<dbReference type="AlphaFoldDB" id="F8TUB9"/>
<accession>F8TUB9</accession>
<proteinExistence type="predicted"/>
<name>F8TUB9_9GAMM</name>
<feature type="domain" description="YcaO" evidence="1">
    <location>
        <begin position="76"/>
        <end position="444"/>
    </location>
</feature>
<dbReference type="PANTHER" id="PTHR37809">
    <property type="entry name" value="RIBOSOMAL PROTEIN S12 METHYLTHIOTRANSFERASE ACCESSORY FACTOR YCAO"/>
    <property type="match status" value="1"/>
</dbReference>
<dbReference type="Pfam" id="PF02624">
    <property type="entry name" value="YcaO"/>
    <property type="match status" value="1"/>
</dbReference>
<organism evidence="2">
    <name type="scientific">Lysobacter sp. ATCC 53042</name>
    <dbReference type="NCBI Taxonomy" id="324869"/>
    <lineage>
        <taxon>Bacteria</taxon>
        <taxon>Pseudomonadati</taxon>
        <taxon>Pseudomonadota</taxon>
        <taxon>Gammaproteobacteria</taxon>
        <taxon>Lysobacterales</taxon>
        <taxon>Lysobacteraceae</taxon>
        <taxon>Lysobacter</taxon>
    </lineage>
</organism>
<dbReference type="Gene3D" id="3.30.1330.230">
    <property type="match status" value="1"/>
</dbReference>
<protein>
    <recommendedName>
        <fullName evidence="1">YcaO domain-containing protein</fullName>
    </recommendedName>
</protein>
<dbReference type="PANTHER" id="PTHR37809:SF1">
    <property type="entry name" value="RIBOSOMAL PROTEIN S12 METHYLTHIOTRANSFERASE ACCESSORY FACTOR YCAO"/>
    <property type="match status" value="1"/>
</dbReference>
<sequence>MPPHPRRRGAPHPAQGRALRMIPLERERSLEQAERALRGFLDAQGWRAELQRAGAPFAATICTLYNEADGRQLGNGFGKGEAEPARVGALFEAVEHLFTGKAPADAELSLRSGADCLADPLLAALPFRAAFAQQPERRLACRTYRSFDPREPEATLPLFLSYPTYLDWRPPQDDFDYAAALRFGSNNGTAIGSSLEEAAVHAIGELIERDAWSLFLAAHYLGDPAAHGYRLAPDDLPAPLARRLSDASAQLQREILLIDARSDLGVPCFIATAADLRDGELLHPCGYGASLYPEHAATRAITELVQTLELPRLQPRLSGYPQAVLDALSAYPKLRDCAVFAIDRARLRRGRWDYPAPAPMPPAELLPQLVARLRARGIDLHYAINHEEPGCFCVVNVVSMALERFFLVCSGIVMAPGQRGRELLAGRLPVPGSAAAREAEAVVA</sequence>
<reference evidence="2" key="1">
    <citation type="journal article" date="2011" name="Chem. Biol.">
        <title>Identification and characterization of the lysobactin biosynthetic gene cluster reveals mechanistic insights into an unusual termination module architecture.</title>
        <authorList>
            <person name="Hou J."/>
            <person name="Robbel L."/>
            <person name="Marahiel M.A."/>
        </authorList>
    </citation>
    <scope>NUCLEOTIDE SEQUENCE</scope>
    <source>
        <strain evidence="2">ATCC 53042</strain>
    </source>
</reference>
<evidence type="ECO:0000259" key="1">
    <source>
        <dbReference type="PROSITE" id="PS51664"/>
    </source>
</evidence>
<dbReference type="EMBL" id="JF412274">
    <property type="protein sequence ID" value="AEH59031.1"/>
    <property type="molecule type" value="Genomic_DNA"/>
</dbReference>
<evidence type="ECO:0000313" key="2">
    <source>
        <dbReference type="EMBL" id="AEH59031.1"/>
    </source>
</evidence>